<accession>A0A0E9SYC4</accession>
<sequence>MQFPVFCLINPTRYMTGSYTSPGEI</sequence>
<dbReference type="AlphaFoldDB" id="A0A0E9SYC4"/>
<organism evidence="1">
    <name type="scientific">Anguilla anguilla</name>
    <name type="common">European freshwater eel</name>
    <name type="synonym">Muraena anguilla</name>
    <dbReference type="NCBI Taxonomy" id="7936"/>
    <lineage>
        <taxon>Eukaryota</taxon>
        <taxon>Metazoa</taxon>
        <taxon>Chordata</taxon>
        <taxon>Craniata</taxon>
        <taxon>Vertebrata</taxon>
        <taxon>Euteleostomi</taxon>
        <taxon>Actinopterygii</taxon>
        <taxon>Neopterygii</taxon>
        <taxon>Teleostei</taxon>
        <taxon>Anguilliformes</taxon>
        <taxon>Anguillidae</taxon>
        <taxon>Anguilla</taxon>
    </lineage>
</organism>
<proteinExistence type="predicted"/>
<reference evidence="1" key="1">
    <citation type="submission" date="2014-11" db="EMBL/GenBank/DDBJ databases">
        <authorList>
            <person name="Amaro Gonzalez C."/>
        </authorList>
    </citation>
    <scope>NUCLEOTIDE SEQUENCE</scope>
</reference>
<dbReference type="EMBL" id="GBXM01063039">
    <property type="protein sequence ID" value="JAH45538.1"/>
    <property type="molecule type" value="Transcribed_RNA"/>
</dbReference>
<reference evidence="1" key="2">
    <citation type="journal article" date="2015" name="Fish Shellfish Immunol.">
        <title>Early steps in the European eel (Anguilla anguilla)-Vibrio vulnificus interaction in the gills: Role of the RtxA13 toxin.</title>
        <authorList>
            <person name="Callol A."/>
            <person name="Pajuelo D."/>
            <person name="Ebbesson L."/>
            <person name="Teles M."/>
            <person name="MacKenzie S."/>
            <person name="Amaro C."/>
        </authorList>
    </citation>
    <scope>NUCLEOTIDE SEQUENCE</scope>
</reference>
<protein>
    <submittedName>
        <fullName evidence="1">Uncharacterized protein</fullName>
    </submittedName>
</protein>
<name>A0A0E9SYC4_ANGAN</name>
<evidence type="ECO:0000313" key="1">
    <source>
        <dbReference type="EMBL" id="JAH45538.1"/>
    </source>
</evidence>